<name>A0A385D3D9_9CAUD</name>
<dbReference type="KEGG" id="vg:54999102"/>
<evidence type="ECO:0000313" key="1">
    <source>
        <dbReference type="EMBL" id="AXQ52892.1"/>
    </source>
</evidence>
<keyword evidence="2" id="KW-1185">Reference proteome</keyword>
<organism evidence="1 2">
    <name type="scientific">Microbacterium phage Neferthena</name>
    <dbReference type="NCBI Taxonomy" id="2301539"/>
    <lineage>
        <taxon>Viruses</taxon>
        <taxon>Duplodnaviria</taxon>
        <taxon>Heunggongvirae</taxon>
        <taxon>Uroviricota</taxon>
        <taxon>Caudoviricetes</taxon>
        <taxon>Neferthenavirus</taxon>
        <taxon>Neferthenavirus neferthena</taxon>
    </lineage>
</organism>
<dbReference type="EMBL" id="MH697589">
    <property type="protein sequence ID" value="AXQ52892.1"/>
    <property type="molecule type" value="Genomic_DNA"/>
</dbReference>
<protein>
    <submittedName>
        <fullName evidence="1">Uncharacterized protein</fullName>
    </submittedName>
</protein>
<proteinExistence type="predicted"/>
<sequence>MATVLNTDTGRSIGHGDTVVDFRGTEWIFIEVSRFAGEGRSAKIVVSKPEGDGKREFYSTVFPSLKVEA</sequence>
<evidence type="ECO:0000313" key="2">
    <source>
        <dbReference type="Proteomes" id="UP000261846"/>
    </source>
</evidence>
<dbReference type="RefSeq" id="YP_009808204.1">
    <property type="nucleotide sequence ID" value="NC_048038.1"/>
</dbReference>
<dbReference type="Proteomes" id="UP000261846">
    <property type="component" value="Segment"/>
</dbReference>
<reference evidence="1 2" key="1">
    <citation type="submission" date="2018-07" db="EMBL/GenBank/DDBJ databases">
        <authorList>
            <person name="Bray K.S."/>
            <person name="Carr Z.A."/>
            <person name="Cox A."/>
            <person name="Croney S.M."/>
            <person name="Francisco T.J."/>
            <person name="Gragg K.N."/>
            <person name="Gress-Byrd C.M."/>
            <person name="Holcomb E.R."/>
            <person name="Justice T.A."/>
            <person name="Latham E.D."/>
            <person name="Lovell F.C."/>
            <person name="Miller H.N."/>
            <person name="Quesada C."/>
            <person name="Radey J."/>
            <person name="Robinson P.M."/>
            <person name="Scott K.N."/>
            <person name="Smith C.E."/>
            <person name="Stamey B.D."/>
            <person name="Stanley G.P."/>
            <person name="Suchonic E.A."/>
            <person name="Taylor K.N."/>
            <person name="Weindel N.A."/>
            <person name="Wiseman B.T."/>
            <person name="Eckardt M.A."/>
            <person name="Gainey M.D."/>
            <person name="Wallen J.R."/>
            <person name="Garlena R.A."/>
            <person name="Russell D.A."/>
            <person name="Pope W.H."/>
            <person name="Jacobs-Sera D."/>
            <person name="Hatfull G.F."/>
        </authorList>
    </citation>
    <scope>NUCLEOTIDE SEQUENCE [LARGE SCALE GENOMIC DNA]</scope>
</reference>
<dbReference type="GeneID" id="54999102"/>
<accession>A0A385D3D9</accession>
<gene>
    <name evidence="1" type="primary">28</name>
    <name evidence="1" type="ORF">SEA_NEFERTHENA_28</name>
</gene>